<reference evidence="1" key="1">
    <citation type="submission" date="2019-10" db="EMBL/GenBank/DDBJ databases">
        <authorList>
            <consortium name="DOE Joint Genome Institute"/>
            <person name="Kuo A."/>
            <person name="Miyauchi S."/>
            <person name="Kiss E."/>
            <person name="Drula E."/>
            <person name="Kohler A."/>
            <person name="Sanchez-Garcia M."/>
            <person name="Andreopoulos B."/>
            <person name="Barry K.W."/>
            <person name="Bonito G."/>
            <person name="Buee M."/>
            <person name="Carver A."/>
            <person name="Chen C."/>
            <person name="Cichocki N."/>
            <person name="Clum A."/>
            <person name="Culley D."/>
            <person name="Crous P.W."/>
            <person name="Fauchery L."/>
            <person name="Girlanda M."/>
            <person name="Hayes R."/>
            <person name="Keri Z."/>
            <person name="LaButti K."/>
            <person name="Lipzen A."/>
            <person name="Lombard V."/>
            <person name="Magnuson J."/>
            <person name="Maillard F."/>
            <person name="Morin E."/>
            <person name="Murat C."/>
            <person name="Nolan M."/>
            <person name="Ohm R."/>
            <person name="Pangilinan J."/>
            <person name="Pereira M."/>
            <person name="Perotto S."/>
            <person name="Peter M."/>
            <person name="Riley R."/>
            <person name="Sitrit Y."/>
            <person name="Stielow B."/>
            <person name="Szollosi G."/>
            <person name="Zifcakova L."/>
            <person name="Stursova M."/>
            <person name="Spatafora J.W."/>
            <person name="Tedersoo L."/>
            <person name="Vaario L.-M."/>
            <person name="Yamada A."/>
            <person name="Yan M."/>
            <person name="Wang P."/>
            <person name="Xu J."/>
            <person name="Bruns T."/>
            <person name="Baldrian P."/>
            <person name="Vilgalys R."/>
            <person name="Henrissat B."/>
            <person name="Grigoriev I.V."/>
            <person name="Hibbett D."/>
            <person name="Nagy L.G."/>
            <person name="Martin F.M."/>
        </authorList>
    </citation>
    <scope>NUCLEOTIDE SEQUENCE</scope>
    <source>
        <strain evidence="1">BED1</strain>
    </source>
</reference>
<dbReference type="AlphaFoldDB" id="A0AAD4BCI6"/>
<accession>A0AAD4BCI6</accession>
<dbReference type="EMBL" id="WHUW01000157">
    <property type="protein sequence ID" value="KAF8420326.1"/>
    <property type="molecule type" value="Genomic_DNA"/>
</dbReference>
<dbReference type="Proteomes" id="UP001194468">
    <property type="component" value="Unassembled WGS sequence"/>
</dbReference>
<gene>
    <name evidence="1" type="ORF">L210DRAFT_357844</name>
</gene>
<keyword evidence="2" id="KW-1185">Reference proteome</keyword>
<organism evidence="1 2">
    <name type="scientific">Boletus edulis BED1</name>
    <dbReference type="NCBI Taxonomy" id="1328754"/>
    <lineage>
        <taxon>Eukaryota</taxon>
        <taxon>Fungi</taxon>
        <taxon>Dikarya</taxon>
        <taxon>Basidiomycota</taxon>
        <taxon>Agaricomycotina</taxon>
        <taxon>Agaricomycetes</taxon>
        <taxon>Agaricomycetidae</taxon>
        <taxon>Boletales</taxon>
        <taxon>Boletineae</taxon>
        <taxon>Boletaceae</taxon>
        <taxon>Boletoideae</taxon>
        <taxon>Boletus</taxon>
    </lineage>
</organism>
<sequence>MEIMNQLRTGMPPLLRYIGITNIPISSVLSVVEIPQHGSLDGTLAISKGQVPCGRMARVVGLCRCDLEGFRLQQFDVIMHPVSASSDVFSRGSRTQFFNTDAGSSSLGCGTHSLNYLCTC</sequence>
<evidence type="ECO:0000313" key="2">
    <source>
        <dbReference type="Proteomes" id="UP001194468"/>
    </source>
</evidence>
<reference evidence="1" key="2">
    <citation type="journal article" date="2020" name="Nat. Commun.">
        <title>Large-scale genome sequencing of mycorrhizal fungi provides insights into the early evolution of symbiotic traits.</title>
        <authorList>
            <person name="Miyauchi S."/>
            <person name="Kiss E."/>
            <person name="Kuo A."/>
            <person name="Drula E."/>
            <person name="Kohler A."/>
            <person name="Sanchez-Garcia M."/>
            <person name="Morin E."/>
            <person name="Andreopoulos B."/>
            <person name="Barry K.W."/>
            <person name="Bonito G."/>
            <person name="Buee M."/>
            <person name="Carver A."/>
            <person name="Chen C."/>
            <person name="Cichocki N."/>
            <person name="Clum A."/>
            <person name="Culley D."/>
            <person name="Crous P.W."/>
            <person name="Fauchery L."/>
            <person name="Girlanda M."/>
            <person name="Hayes R.D."/>
            <person name="Keri Z."/>
            <person name="LaButti K."/>
            <person name="Lipzen A."/>
            <person name="Lombard V."/>
            <person name="Magnuson J."/>
            <person name="Maillard F."/>
            <person name="Murat C."/>
            <person name="Nolan M."/>
            <person name="Ohm R.A."/>
            <person name="Pangilinan J."/>
            <person name="Pereira M.F."/>
            <person name="Perotto S."/>
            <person name="Peter M."/>
            <person name="Pfister S."/>
            <person name="Riley R."/>
            <person name="Sitrit Y."/>
            <person name="Stielow J.B."/>
            <person name="Szollosi G."/>
            <person name="Zifcakova L."/>
            <person name="Stursova M."/>
            <person name="Spatafora J.W."/>
            <person name="Tedersoo L."/>
            <person name="Vaario L.M."/>
            <person name="Yamada A."/>
            <person name="Yan M."/>
            <person name="Wang P."/>
            <person name="Xu J."/>
            <person name="Bruns T."/>
            <person name="Baldrian P."/>
            <person name="Vilgalys R."/>
            <person name="Dunand C."/>
            <person name="Henrissat B."/>
            <person name="Grigoriev I.V."/>
            <person name="Hibbett D."/>
            <person name="Nagy L.G."/>
            <person name="Martin F.M."/>
        </authorList>
    </citation>
    <scope>NUCLEOTIDE SEQUENCE</scope>
    <source>
        <strain evidence="1">BED1</strain>
    </source>
</reference>
<name>A0AAD4BCI6_BOLED</name>
<proteinExistence type="predicted"/>
<comment type="caution">
    <text evidence="1">The sequence shown here is derived from an EMBL/GenBank/DDBJ whole genome shotgun (WGS) entry which is preliminary data.</text>
</comment>
<evidence type="ECO:0000313" key="1">
    <source>
        <dbReference type="EMBL" id="KAF8420326.1"/>
    </source>
</evidence>
<protein>
    <submittedName>
        <fullName evidence="1">Uncharacterized protein</fullName>
    </submittedName>
</protein>